<keyword evidence="2" id="KW-1185">Reference proteome</keyword>
<dbReference type="EMBL" id="JASJQH010000022">
    <property type="protein sequence ID" value="KAK9768365.1"/>
    <property type="molecule type" value="Genomic_DNA"/>
</dbReference>
<accession>A0ABR2X3N4</accession>
<organism evidence="1 2">
    <name type="scientific">Basidiobolus ranarum</name>
    <dbReference type="NCBI Taxonomy" id="34480"/>
    <lineage>
        <taxon>Eukaryota</taxon>
        <taxon>Fungi</taxon>
        <taxon>Fungi incertae sedis</taxon>
        <taxon>Zoopagomycota</taxon>
        <taxon>Entomophthoromycotina</taxon>
        <taxon>Basidiobolomycetes</taxon>
        <taxon>Basidiobolales</taxon>
        <taxon>Basidiobolaceae</taxon>
        <taxon>Basidiobolus</taxon>
    </lineage>
</organism>
<sequence>MSEDEKLLILQRYHAFEAVVDGPPENGALKYNFIKDIPITHTLKEPLSGGIDYVFDYKNNEMVWVYNSYHDVNVCRIAKYLQVVAQEETTLGVTQGSFYPCVMICQNQLNVGLVKTSPTWESWIARKLPSGWAKAKINTTDDQECAWSLKLVCPAPNNTGSNPFKYVYNIQPTKFGDLYIDQIHYEYFDQSIKNKDMLWNRVAIKGFDVKYLLATPRFQHLVLYDKLAKEYWLYLFYQAKDWKFRYFRLKMNKEGYILDGTASEHRMLYFDEMEKHYEGFPPSVTIFAGRIWFFWTDRPTNAGFSISCLVPDNAKLPEDKSGWKLNPNTLPQHDPDEKVFCQTVAIKVPSDFFG</sequence>
<evidence type="ECO:0000313" key="2">
    <source>
        <dbReference type="Proteomes" id="UP001479436"/>
    </source>
</evidence>
<gene>
    <name evidence="1" type="ORF">K7432_001092</name>
</gene>
<proteinExistence type="predicted"/>
<protein>
    <submittedName>
        <fullName evidence="1">Uncharacterized protein</fullName>
    </submittedName>
</protein>
<comment type="caution">
    <text evidence="1">The sequence shown here is derived from an EMBL/GenBank/DDBJ whole genome shotgun (WGS) entry which is preliminary data.</text>
</comment>
<dbReference type="Proteomes" id="UP001479436">
    <property type="component" value="Unassembled WGS sequence"/>
</dbReference>
<evidence type="ECO:0000313" key="1">
    <source>
        <dbReference type="EMBL" id="KAK9768365.1"/>
    </source>
</evidence>
<name>A0ABR2X3N4_9FUNG</name>
<reference evidence="1 2" key="1">
    <citation type="submission" date="2023-04" db="EMBL/GenBank/DDBJ databases">
        <title>Genome of Basidiobolus ranarum AG-B5.</title>
        <authorList>
            <person name="Stajich J.E."/>
            <person name="Carter-House D."/>
            <person name="Gryganskyi A."/>
        </authorList>
    </citation>
    <scope>NUCLEOTIDE SEQUENCE [LARGE SCALE GENOMIC DNA]</scope>
    <source>
        <strain evidence="1 2">AG-B5</strain>
    </source>
</reference>